<protein>
    <submittedName>
        <fullName evidence="3">ArsC family reductase</fullName>
    </submittedName>
</protein>
<evidence type="ECO:0000313" key="3">
    <source>
        <dbReference type="EMBL" id="RXK85554.1"/>
    </source>
</evidence>
<dbReference type="InterPro" id="IPR036249">
    <property type="entry name" value="Thioredoxin-like_sf"/>
</dbReference>
<dbReference type="Gene3D" id="3.40.30.10">
    <property type="entry name" value="Glutaredoxin"/>
    <property type="match status" value="1"/>
</dbReference>
<dbReference type="CDD" id="cd03035">
    <property type="entry name" value="ArsC_Yffb"/>
    <property type="match status" value="1"/>
</dbReference>
<dbReference type="NCBIfam" id="NF008107">
    <property type="entry name" value="PRK10853.1"/>
    <property type="match status" value="1"/>
</dbReference>
<dbReference type="Proteomes" id="UP000290545">
    <property type="component" value="Unassembled WGS sequence"/>
</dbReference>
<dbReference type="OrthoDB" id="9794155at2"/>
<dbReference type="RefSeq" id="WP_129001306.1">
    <property type="nucleotide sequence ID" value="NZ_SDHZ01000001.1"/>
</dbReference>
<dbReference type="PROSITE" id="PS51353">
    <property type="entry name" value="ARSC"/>
    <property type="match status" value="1"/>
</dbReference>
<dbReference type="InterPro" id="IPR006504">
    <property type="entry name" value="Tscrpt_reg_Spx/MgsR"/>
</dbReference>
<dbReference type="NCBIfam" id="TIGR01617">
    <property type="entry name" value="arsC_related"/>
    <property type="match status" value="1"/>
</dbReference>
<dbReference type="PANTHER" id="PTHR30041:SF8">
    <property type="entry name" value="PROTEIN YFFB"/>
    <property type="match status" value="1"/>
</dbReference>
<evidence type="ECO:0000313" key="4">
    <source>
        <dbReference type="Proteomes" id="UP000290545"/>
    </source>
</evidence>
<proteinExistence type="inferred from homology"/>
<dbReference type="EMBL" id="SDHZ01000001">
    <property type="protein sequence ID" value="RXK85554.1"/>
    <property type="molecule type" value="Genomic_DNA"/>
</dbReference>
<evidence type="ECO:0000256" key="1">
    <source>
        <dbReference type="ARBA" id="ARBA00007198"/>
    </source>
</evidence>
<dbReference type="AlphaFoldDB" id="A0A4Q1D8A1"/>
<keyword evidence="4" id="KW-1185">Reference proteome</keyword>
<reference evidence="3 4" key="1">
    <citation type="submission" date="2019-01" db="EMBL/GenBank/DDBJ databases">
        <title>Filimonas sp. strain TTM-71.</title>
        <authorList>
            <person name="Chen W.-M."/>
        </authorList>
    </citation>
    <scope>NUCLEOTIDE SEQUENCE [LARGE SCALE GENOMIC DNA]</scope>
    <source>
        <strain evidence="3 4">TTM-71</strain>
    </source>
</reference>
<dbReference type="InterPro" id="IPR006660">
    <property type="entry name" value="Arsenate_reductase-like"/>
</dbReference>
<gene>
    <name evidence="3" type="ORF">ESB13_01695</name>
</gene>
<dbReference type="SUPFAM" id="SSF52833">
    <property type="entry name" value="Thioredoxin-like"/>
    <property type="match status" value="1"/>
</dbReference>
<organism evidence="3 4">
    <name type="scientific">Filimonas effusa</name>
    <dbReference type="NCBI Taxonomy" id="2508721"/>
    <lineage>
        <taxon>Bacteria</taxon>
        <taxon>Pseudomonadati</taxon>
        <taxon>Bacteroidota</taxon>
        <taxon>Chitinophagia</taxon>
        <taxon>Chitinophagales</taxon>
        <taxon>Chitinophagaceae</taxon>
        <taxon>Filimonas</taxon>
    </lineage>
</organism>
<comment type="caution">
    <text evidence="3">The sequence shown here is derived from an EMBL/GenBank/DDBJ whole genome shotgun (WGS) entry which is preliminary data.</text>
</comment>
<comment type="similarity">
    <text evidence="1 2">Belongs to the ArsC family.</text>
</comment>
<name>A0A4Q1D8A1_9BACT</name>
<sequence>MYTVYGIPNCNTVKKALDWLKANDVPYAFHDYKKKGIDASHLKSWAQQKGWEALVNKKGTTWRQLDAAEQAAVTNEKAAIALMEAKTSVIKRPLIELDGKVVALGFDEGEYGGIKW</sequence>
<evidence type="ECO:0000256" key="2">
    <source>
        <dbReference type="PROSITE-ProRule" id="PRU01282"/>
    </source>
</evidence>
<accession>A0A4Q1D8A1</accession>
<dbReference type="PANTHER" id="PTHR30041">
    <property type="entry name" value="ARSENATE REDUCTASE"/>
    <property type="match status" value="1"/>
</dbReference>
<dbReference type="Pfam" id="PF03960">
    <property type="entry name" value="ArsC"/>
    <property type="match status" value="1"/>
</dbReference>